<dbReference type="Gene3D" id="3.40.50.300">
    <property type="entry name" value="P-loop containing nucleotide triphosphate hydrolases"/>
    <property type="match status" value="2"/>
</dbReference>
<evidence type="ECO:0000256" key="7">
    <source>
        <dbReference type="ARBA" id="ARBA00023125"/>
    </source>
</evidence>
<keyword evidence="6 9" id="KW-0067">ATP-binding</keyword>
<dbReference type="InterPro" id="IPR014001">
    <property type="entry name" value="Helicase_ATP-bd"/>
</dbReference>
<proteinExistence type="inferred from homology"/>
<reference evidence="12" key="1">
    <citation type="journal article" date="2022" name="Int. J. Syst. Evol. Microbiol.">
        <title>Apilactobacillus apisilvae sp. nov., Nicolia spurrieriana gen. nov. sp. nov., Bombilactobacillus folatiphilus sp. nov. and Bombilactobacillus thymidiniphilus sp. nov., four new lactic acid bacterial isolates from stingless bees Tetragonula carbonaria and Austroplebeia australis.</title>
        <authorList>
            <person name="Oliphant S.A."/>
            <person name="Watson-Haigh N.S."/>
            <person name="Sumby K.M."/>
            <person name="Gardner J."/>
            <person name="Groom S."/>
            <person name="Jiranek V."/>
        </authorList>
    </citation>
    <scope>NUCLEOTIDE SEQUENCE</scope>
    <source>
        <strain evidence="12">SG4_D2</strain>
    </source>
</reference>
<keyword evidence="5" id="KW-0347">Helicase</keyword>
<gene>
    <name evidence="9 12" type="primary">mfd</name>
    <name evidence="12" type="ORF">MOO45_01165</name>
</gene>
<organism evidence="12 13">
    <name type="scientific">Bombilactobacillus folatiphilus</name>
    <dbReference type="NCBI Taxonomy" id="2923362"/>
    <lineage>
        <taxon>Bacteria</taxon>
        <taxon>Bacillati</taxon>
        <taxon>Bacillota</taxon>
        <taxon>Bacilli</taxon>
        <taxon>Lactobacillales</taxon>
        <taxon>Lactobacillaceae</taxon>
        <taxon>Bombilactobacillus</taxon>
    </lineage>
</organism>
<dbReference type="InterPro" id="IPR005118">
    <property type="entry name" value="TRCF_C"/>
</dbReference>
<dbReference type="InterPro" id="IPR037235">
    <property type="entry name" value="TRCF-like_C_D7"/>
</dbReference>
<keyword evidence="7 9" id="KW-0238">DNA-binding</keyword>
<evidence type="ECO:0000313" key="12">
    <source>
        <dbReference type="EMBL" id="UQS82332.1"/>
    </source>
</evidence>
<sequence length="1171" mass="132720">MQLIDFLEQNQTLHDFVANLLPQTHQVVTGLNGSAKALFLATVAQQTQQPLLVVVDDNYHANLLMDDLQQLLPTEQLYHFDVEAPIAMQMATSSPEALSQRLLALEFLGSQQAGVVVTSVAGLEFLLPTPQQFAAAQIKIAQNQEIVVANLGQQLVDLGYRRQNLVMSPGEFAIRGDIVDFYPLTMDKPIRVEFFGDEVDAIHTFDPETQRSQDELTETLVLPASDYLVDDKRLQIVGELLEQQLTTEIGTIKDPELIQNLKHNFQSDIEQLQHGVHLEQLGQYVSLLYPKPATLVDYLSSSGIIIYDDLARLNEQERTNLEENSAWVSGRIETGKLLGQQRFRWSLAEVIDEVLQAKLDLTLFQKTSYPVRLNQLLNLNTRTVQQFFSNLPLLKTEIQHWQVQGYTIVLLLSVKSNLQKIQRTLADFEISSTQSTLTRIEKQQTQLIAGGLHTGIDFLDEKLVIITEKELFNKQPQRRRQRSTISNAERLKSYTDLKPGDYVVHVNHGIGKFLGTQTLEVDGKHQDYMTIEYRDDGKLFIPVTQLNMVQKYVSAKGKAPRMNKLGGTEWHKTKQKVQKNIEDIADDLVKLYAQRESEPGFAFAPDDDLQHQFDEQFAYVETPDQLRSIEEVKADMEKPHPMERLLVGDVGFGKTEVALRAAFKAVNNGKQVAFLVPTTILAQQHYQTMLERFEGFPVKIAIMSRFQTATQQRKTKAGLADGSVDIVVGTHRLLSKDIEFLDLGLLIIDEEQRFGVKHKERLKQLKSQIDVLSMTATPIPRTLNMSMMGVRDLSVIETAPPNRYPIQTFVMEQNYDVIRSAILREMERGGQVFYLHNRVEDMEQVVSILEGLIPDVRVGIANGQMTENQLEAVITNFLNGEYDVLVTTTIIETGVDIANANTLIVENADHYGLSQLYQLRGRVGRSSRVAYAYLMYRPDKTLTEVGEKRLEAVKNFTELGSGFKIAMQDLAIRGSGNLLGQQQHGFIDSVGYDLYTQMLNEAVAKKRRQQSWQAKTNAAIRLDVEAYLPSAYISDERQKIEMYKRLREAKDLAQVQQLRQELLDRFGKFPKEVANLLAMTQIKVLADQALINKITQVQSQVQIVFDPMANRYLVGEQIFANLATTQLKAQVANEHGYFIISLKMQPQVPLLTELEAFLQPFAEQAQQISEK</sequence>
<evidence type="ECO:0000259" key="11">
    <source>
        <dbReference type="PROSITE" id="PS51194"/>
    </source>
</evidence>
<dbReference type="Gene3D" id="3.40.50.11180">
    <property type="match status" value="1"/>
</dbReference>
<dbReference type="Pfam" id="PF00270">
    <property type="entry name" value="DEAD"/>
    <property type="match status" value="1"/>
</dbReference>
<dbReference type="InterPro" id="IPR041471">
    <property type="entry name" value="UvrB_inter"/>
</dbReference>
<dbReference type="RefSeq" id="WP_249514601.1">
    <property type="nucleotide sequence ID" value="NZ_CP093366.1"/>
</dbReference>
<keyword evidence="1 9" id="KW-0963">Cytoplasm</keyword>
<dbReference type="InterPro" id="IPR011545">
    <property type="entry name" value="DEAD/DEAH_box_helicase_dom"/>
</dbReference>
<dbReference type="Pfam" id="PF17757">
    <property type="entry name" value="UvrB_inter"/>
    <property type="match status" value="1"/>
</dbReference>
<comment type="function">
    <text evidence="9">Couples transcription and DNA repair by recognizing RNA polymerase (RNAP) stalled at DNA lesions. Mediates ATP-dependent release of RNAP and its truncated transcript from the DNA, and recruitment of nucleotide excision repair machinery to the damaged site.</text>
</comment>
<evidence type="ECO:0000256" key="1">
    <source>
        <dbReference type="ARBA" id="ARBA00022490"/>
    </source>
</evidence>
<feature type="domain" description="Helicase ATP-binding" evidence="10">
    <location>
        <begin position="635"/>
        <end position="796"/>
    </location>
</feature>
<evidence type="ECO:0000256" key="9">
    <source>
        <dbReference type="HAMAP-Rule" id="MF_00969"/>
    </source>
</evidence>
<dbReference type="PANTHER" id="PTHR47964:SF1">
    <property type="entry name" value="ATP-DEPENDENT DNA HELICASE HOMOLOG RECG, CHLOROPLASTIC"/>
    <property type="match status" value="1"/>
</dbReference>
<feature type="domain" description="Helicase C-terminal" evidence="11">
    <location>
        <begin position="810"/>
        <end position="971"/>
    </location>
</feature>
<dbReference type="Proteomes" id="UP000831495">
    <property type="component" value="Chromosome"/>
</dbReference>
<dbReference type="InterPro" id="IPR027417">
    <property type="entry name" value="P-loop_NTPase"/>
</dbReference>
<dbReference type="Gene3D" id="3.90.1150.50">
    <property type="entry name" value="Transcription-repair-coupling factor, D7 domain"/>
    <property type="match status" value="1"/>
</dbReference>
<protein>
    <recommendedName>
        <fullName evidence="9">Transcription-repair-coupling factor</fullName>
        <shortName evidence="9">TRCF</shortName>
        <ecNumber evidence="9">3.6.4.-</ecNumber>
    </recommendedName>
</protein>
<comment type="similarity">
    <text evidence="9">In the N-terminal section; belongs to the UvrB family.</text>
</comment>
<evidence type="ECO:0000256" key="4">
    <source>
        <dbReference type="ARBA" id="ARBA00022801"/>
    </source>
</evidence>
<evidence type="ECO:0000256" key="5">
    <source>
        <dbReference type="ARBA" id="ARBA00022806"/>
    </source>
</evidence>
<dbReference type="Gene3D" id="3.30.2060.10">
    <property type="entry name" value="Penicillin-binding protein 1b domain"/>
    <property type="match status" value="1"/>
</dbReference>
<evidence type="ECO:0000256" key="2">
    <source>
        <dbReference type="ARBA" id="ARBA00022741"/>
    </source>
</evidence>
<dbReference type="PANTHER" id="PTHR47964">
    <property type="entry name" value="ATP-DEPENDENT DNA HELICASE HOMOLOG RECG, CHLOROPLASTIC"/>
    <property type="match status" value="1"/>
</dbReference>
<evidence type="ECO:0000256" key="6">
    <source>
        <dbReference type="ARBA" id="ARBA00022840"/>
    </source>
</evidence>
<dbReference type="InterPro" id="IPR003711">
    <property type="entry name" value="CarD-like/TRCF_RID"/>
</dbReference>
<dbReference type="EMBL" id="CP093366">
    <property type="protein sequence ID" value="UQS82332.1"/>
    <property type="molecule type" value="Genomic_DNA"/>
</dbReference>
<evidence type="ECO:0000256" key="8">
    <source>
        <dbReference type="ARBA" id="ARBA00023204"/>
    </source>
</evidence>
<dbReference type="CDD" id="cd17991">
    <property type="entry name" value="DEXHc_TRCF"/>
    <property type="match status" value="1"/>
</dbReference>
<dbReference type="InterPro" id="IPR047112">
    <property type="entry name" value="RecG/Mfd"/>
</dbReference>
<keyword evidence="3 9" id="KW-0227">DNA damage</keyword>
<dbReference type="HAMAP" id="MF_00969">
    <property type="entry name" value="TRCF"/>
    <property type="match status" value="1"/>
</dbReference>
<dbReference type="SUPFAM" id="SSF52540">
    <property type="entry name" value="P-loop containing nucleoside triphosphate hydrolases"/>
    <property type="match status" value="4"/>
</dbReference>
<dbReference type="Pfam" id="PF02559">
    <property type="entry name" value="CarD_TRCF_RID"/>
    <property type="match status" value="1"/>
</dbReference>
<evidence type="ECO:0000313" key="13">
    <source>
        <dbReference type="Proteomes" id="UP000831495"/>
    </source>
</evidence>
<dbReference type="Gene3D" id="2.40.10.170">
    <property type="match status" value="1"/>
</dbReference>
<comment type="similarity">
    <text evidence="9">In the C-terminal section; belongs to the helicase family. RecG subfamily.</text>
</comment>
<keyword evidence="13" id="KW-1185">Reference proteome</keyword>
<dbReference type="SMART" id="SM00490">
    <property type="entry name" value="HELICc"/>
    <property type="match status" value="1"/>
</dbReference>
<keyword evidence="4 9" id="KW-0378">Hydrolase</keyword>
<keyword evidence="8 9" id="KW-0234">DNA repair</keyword>
<dbReference type="InterPro" id="IPR001650">
    <property type="entry name" value="Helicase_C-like"/>
</dbReference>
<dbReference type="PROSITE" id="PS51194">
    <property type="entry name" value="HELICASE_CTER"/>
    <property type="match status" value="1"/>
</dbReference>
<name>A0ABY4PAG7_9LACO</name>
<evidence type="ECO:0000259" key="10">
    <source>
        <dbReference type="PROSITE" id="PS51192"/>
    </source>
</evidence>
<dbReference type="NCBIfam" id="TIGR00580">
    <property type="entry name" value="mfd"/>
    <property type="match status" value="1"/>
</dbReference>
<dbReference type="EC" id="3.6.4.-" evidence="9"/>
<comment type="subcellular location">
    <subcellularLocation>
        <location evidence="9">Cytoplasm</location>
    </subcellularLocation>
</comment>
<dbReference type="SUPFAM" id="SSF141259">
    <property type="entry name" value="CarD-like"/>
    <property type="match status" value="1"/>
</dbReference>
<dbReference type="SMART" id="SM00487">
    <property type="entry name" value="DEXDc"/>
    <property type="match status" value="1"/>
</dbReference>
<dbReference type="SUPFAM" id="SSF143517">
    <property type="entry name" value="TRCF domain-like"/>
    <property type="match status" value="1"/>
</dbReference>
<dbReference type="SMART" id="SM00982">
    <property type="entry name" value="TRCF"/>
    <property type="match status" value="1"/>
</dbReference>
<dbReference type="Pfam" id="PF00271">
    <property type="entry name" value="Helicase_C"/>
    <property type="match status" value="1"/>
</dbReference>
<dbReference type="InterPro" id="IPR036101">
    <property type="entry name" value="CarD-like/TRCF_RID_sf"/>
</dbReference>
<keyword evidence="2 9" id="KW-0547">Nucleotide-binding</keyword>
<dbReference type="SMART" id="SM01058">
    <property type="entry name" value="CarD_TRCF"/>
    <property type="match status" value="1"/>
</dbReference>
<dbReference type="PROSITE" id="PS51192">
    <property type="entry name" value="HELICASE_ATP_BIND_1"/>
    <property type="match status" value="1"/>
</dbReference>
<accession>A0ABY4PAG7</accession>
<dbReference type="Pfam" id="PF03461">
    <property type="entry name" value="TRCF"/>
    <property type="match status" value="1"/>
</dbReference>
<dbReference type="InterPro" id="IPR004576">
    <property type="entry name" value="Mfd"/>
</dbReference>
<evidence type="ECO:0000256" key="3">
    <source>
        <dbReference type="ARBA" id="ARBA00022763"/>
    </source>
</evidence>